<dbReference type="PANTHER" id="PTHR37839">
    <property type="entry name" value="NA(+)-TRANSLOCATING NADH-QUINONE REDUCTASE SUBUNIT A"/>
    <property type="match status" value="1"/>
</dbReference>
<dbReference type="Pfam" id="PF05896">
    <property type="entry name" value="NQRA_N"/>
    <property type="match status" value="1"/>
</dbReference>
<evidence type="ECO:0000256" key="7">
    <source>
        <dbReference type="ARBA" id="ARBA00023201"/>
    </source>
</evidence>
<comment type="function">
    <text evidence="8">NQR complex catalyzes the reduction of ubiquinone-1 to ubiquinol by two successive reactions, coupled with the transport of Na(+) ions from the cytoplasm to the periplasm. NqrA to NqrE are probably involved in the second step, the conversion of ubisemiquinone to ubiquinol.</text>
</comment>
<evidence type="ECO:0000259" key="9">
    <source>
        <dbReference type="Pfam" id="PF05896"/>
    </source>
</evidence>
<proteinExistence type="inferred from homology"/>
<dbReference type="Pfam" id="PF24836">
    <property type="entry name" value="NQRA_2nd"/>
    <property type="match status" value="1"/>
</dbReference>
<organism evidence="12 13">
    <name type="scientific">Sedimentitalea todarodis</name>
    <dbReference type="NCBI Taxonomy" id="1631240"/>
    <lineage>
        <taxon>Bacteria</taxon>
        <taxon>Pseudomonadati</taxon>
        <taxon>Pseudomonadota</taxon>
        <taxon>Alphaproteobacteria</taxon>
        <taxon>Rhodobacterales</taxon>
        <taxon>Paracoccaceae</taxon>
        <taxon>Sedimentitalea</taxon>
    </lineage>
</organism>
<evidence type="ECO:0000256" key="5">
    <source>
        <dbReference type="ARBA" id="ARBA00023065"/>
    </source>
</evidence>
<keyword evidence="6 8" id="KW-0830">Ubiquinone</keyword>
<evidence type="ECO:0000259" key="10">
    <source>
        <dbReference type="Pfam" id="PF11973"/>
    </source>
</evidence>
<feature type="domain" description="NqrA N-terminal barrel-sandwich hybrid" evidence="9">
    <location>
        <begin position="15"/>
        <end position="108"/>
    </location>
</feature>
<feature type="domain" description="NqrA second alpha/beta" evidence="11">
    <location>
        <begin position="127"/>
        <end position="271"/>
    </location>
</feature>
<evidence type="ECO:0000259" key="11">
    <source>
        <dbReference type="Pfam" id="PF24836"/>
    </source>
</evidence>
<comment type="similarity">
    <text evidence="8">Belongs to the NqrA family.</text>
</comment>
<dbReference type="HAMAP" id="MF_00425">
    <property type="entry name" value="NqrA"/>
    <property type="match status" value="1"/>
</dbReference>
<dbReference type="Pfam" id="PF11973">
    <property type="entry name" value="NQRA_SLBB"/>
    <property type="match status" value="1"/>
</dbReference>
<dbReference type="PANTHER" id="PTHR37839:SF1">
    <property type="entry name" value="NA(+)-TRANSLOCATING NADH-QUINONE REDUCTASE SUBUNIT A"/>
    <property type="match status" value="1"/>
</dbReference>
<evidence type="ECO:0000256" key="6">
    <source>
        <dbReference type="ARBA" id="ARBA00023075"/>
    </source>
</evidence>
<evidence type="ECO:0000313" key="12">
    <source>
        <dbReference type="EMBL" id="MDU9005371.1"/>
    </source>
</evidence>
<dbReference type="EMBL" id="JASMWN010000013">
    <property type="protein sequence ID" value="MDU9005371.1"/>
    <property type="molecule type" value="Genomic_DNA"/>
</dbReference>
<evidence type="ECO:0000256" key="4">
    <source>
        <dbReference type="ARBA" id="ARBA00023053"/>
    </source>
</evidence>
<keyword evidence="2 8" id="KW-1278">Translocase</keyword>
<dbReference type="RefSeq" id="WP_316778588.1">
    <property type="nucleotide sequence ID" value="NZ_JASMWN010000013.1"/>
</dbReference>
<evidence type="ECO:0000313" key="13">
    <source>
        <dbReference type="Proteomes" id="UP001255416"/>
    </source>
</evidence>
<comment type="caution">
    <text evidence="12">The sequence shown here is derived from an EMBL/GenBank/DDBJ whole genome shotgun (WGS) entry which is preliminary data.</text>
</comment>
<keyword evidence="3 8" id="KW-0520">NAD</keyword>
<gene>
    <name evidence="8" type="primary">nqrA</name>
    <name evidence="12" type="ORF">QO231_16130</name>
</gene>
<keyword evidence="4 8" id="KW-0915">Sodium</keyword>
<dbReference type="InterPro" id="IPR056147">
    <property type="entry name" value="NQRA_N"/>
</dbReference>
<comment type="catalytic activity">
    <reaction evidence="8">
        <text>a ubiquinone + n Na(+)(in) + NADH + H(+) = a ubiquinol + n Na(+)(out) + NAD(+)</text>
        <dbReference type="Rhea" id="RHEA:47748"/>
        <dbReference type="Rhea" id="RHEA-COMP:9565"/>
        <dbReference type="Rhea" id="RHEA-COMP:9566"/>
        <dbReference type="ChEBI" id="CHEBI:15378"/>
        <dbReference type="ChEBI" id="CHEBI:16389"/>
        <dbReference type="ChEBI" id="CHEBI:17976"/>
        <dbReference type="ChEBI" id="CHEBI:29101"/>
        <dbReference type="ChEBI" id="CHEBI:57540"/>
        <dbReference type="ChEBI" id="CHEBI:57945"/>
        <dbReference type="EC" id="7.2.1.1"/>
    </reaction>
</comment>
<evidence type="ECO:0000256" key="8">
    <source>
        <dbReference type="HAMAP-Rule" id="MF_00425"/>
    </source>
</evidence>
<evidence type="ECO:0000256" key="1">
    <source>
        <dbReference type="ARBA" id="ARBA00022448"/>
    </source>
</evidence>
<dbReference type="NCBIfam" id="TIGR01936">
    <property type="entry name" value="nqrA"/>
    <property type="match status" value="1"/>
</dbReference>
<dbReference type="InterPro" id="IPR056148">
    <property type="entry name" value="NQRA_2nd"/>
</dbReference>
<evidence type="ECO:0000256" key="3">
    <source>
        <dbReference type="ARBA" id="ARBA00023027"/>
    </source>
</evidence>
<name>A0ABU3VGR0_9RHOB</name>
<dbReference type="InterPro" id="IPR008703">
    <property type="entry name" value="NqrA"/>
</dbReference>
<evidence type="ECO:0000256" key="2">
    <source>
        <dbReference type="ARBA" id="ARBA00022967"/>
    </source>
</evidence>
<accession>A0ABU3VGR0</accession>
<keyword evidence="13" id="KW-1185">Reference proteome</keyword>
<dbReference type="EC" id="7.2.1.1" evidence="8"/>
<protein>
    <recommendedName>
        <fullName evidence="8">Na(+)-translocating NADH-quinone reductase subunit A</fullName>
        <shortName evidence="8">Na(+)-NQR subunit A</shortName>
        <shortName evidence="8">Na(+)-translocating NQR subunit A</shortName>
        <ecNumber evidence="8">7.2.1.1</ecNumber>
    </recommendedName>
    <alternativeName>
        <fullName evidence="8">NQR complex subunit A</fullName>
    </alternativeName>
    <alternativeName>
        <fullName evidence="8">NQR-1 subunit A</fullName>
    </alternativeName>
</protein>
<keyword evidence="7 8" id="KW-0739">Sodium transport</keyword>
<dbReference type="InterPro" id="IPR022615">
    <property type="entry name" value="NqrA_C_domain"/>
</dbReference>
<keyword evidence="1 8" id="KW-0813">Transport</keyword>
<dbReference type="Proteomes" id="UP001255416">
    <property type="component" value="Unassembled WGS sequence"/>
</dbReference>
<reference evidence="13" key="1">
    <citation type="submission" date="2023-05" db="EMBL/GenBank/DDBJ databases">
        <title>Sedimentitalea sp. nov. JM2-8.</title>
        <authorList>
            <person name="Huang J."/>
        </authorList>
    </citation>
    <scope>NUCLEOTIDE SEQUENCE [LARGE SCALE GENOMIC DNA]</scope>
    <source>
        <strain evidence="13">KHS03</strain>
    </source>
</reference>
<comment type="subunit">
    <text evidence="8">Composed of six subunits; NqrA, NqrB, NqrC, NqrD, NqrE and NqrF.</text>
</comment>
<sequence length="461" mass="49110">MASAAQTSDRGRNVVLSRGLDLPIDGAPRGDEIEMAVDVAACAVVATDFVGLKPRMLVEEGDKVSLGQPLFEDKRFEGVAYTAPAAGQVRAINRGARRVLQSVVIQIENRDDAVEFQSVSGDALTGLSRDDVVKNLLASGLWTSLRTRPYSKVPDPATTPSAIFITAIDTRPLAGDPAAVIAAASEDFANGVAILSRLTEGTTHVVHRTGAELPALSGANVAVTSFSGPHPAGLVGTHIHFLDPVDGNKMVWHIGYQDVIAVGELFRTGRLPTTKVVAIAGPAAVNPRLVRTRRGASLAELVHGESSSDNLRVISGDVLSGVHAHGALNYIGSFDNQITLLPEGNHRDFFGWIIPSSKKFATAKVHLSSLLGLDKIKFHTNLNGSPRAMIPIGLYEDVMPMDILATQMLRAILVSDTDVAQQLGALELDEEDLALCSYVCMSKYEYGLALRVNLDKIEAEG</sequence>
<keyword evidence="5 8" id="KW-0406">Ion transport</keyword>
<dbReference type="NCBIfam" id="NF003759">
    <property type="entry name" value="PRK05352.1-2"/>
    <property type="match status" value="1"/>
</dbReference>
<feature type="domain" description="Na(+)-translocating NADH-quinone reductase subunit A C-terminal" evidence="10">
    <location>
        <begin position="276"/>
        <end position="324"/>
    </location>
</feature>